<dbReference type="PROSITE" id="PS01245">
    <property type="entry name" value="RIO1"/>
    <property type="match status" value="1"/>
</dbReference>
<evidence type="ECO:0000256" key="1">
    <source>
        <dbReference type="ARBA" id="ARBA00009196"/>
    </source>
</evidence>
<protein>
    <recommendedName>
        <fullName evidence="2">non-specific serine/threonine protein kinase</fullName>
        <ecNumber evidence="2">2.7.11.1</ecNumber>
    </recommendedName>
</protein>
<dbReference type="InterPro" id="IPR051272">
    <property type="entry name" value="RIO-type_Ser/Thr_kinase"/>
</dbReference>
<comment type="catalytic activity">
    <reaction evidence="11">
        <text>L-seryl-[protein] + ATP = O-phospho-L-seryl-[protein] + ADP + H(+)</text>
        <dbReference type="Rhea" id="RHEA:17989"/>
        <dbReference type="Rhea" id="RHEA-COMP:9863"/>
        <dbReference type="Rhea" id="RHEA-COMP:11604"/>
        <dbReference type="ChEBI" id="CHEBI:15378"/>
        <dbReference type="ChEBI" id="CHEBI:29999"/>
        <dbReference type="ChEBI" id="CHEBI:30616"/>
        <dbReference type="ChEBI" id="CHEBI:83421"/>
        <dbReference type="ChEBI" id="CHEBI:456216"/>
        <dbReference type="EC" id="2.7.11.1"/>
    </reaction>
</comment>
<reference evidence="13" key="1">
    <citation type="submission" date="2021-11" db="EMBL/GenBank/DDBJ databases">
        <title>Vibrio ZSDE26 sp. nov. and Vibrio ZSDZ34 sp. nov., isolated from coastal seawater in Qingdao.</title>
        <authorList>
            <person name="Zhang P."/>
        </authorList>
    </citation>
    <scope>NUCLEOTIDE SEQUENCE</scope>
    <source>
        <strain evidence="13">ZSDE26</strain>
    </source>
</reference>
<comment type="similarity">
    <text evidence="1">Belongs to the protein kinase superfamily. RIO-type Ser/Thr kinase family.</text>
</comment>
<evidence type="ECO:0000256" key="11">
    <source>
        <dbReference type="ARBA" id="ARBA00048679"/>
    </source>
</evidence>
<keyword evidence="9" id="KW-0460">Magnesium</keyword>
<dbReference type="InterPro" id="IPR018934">
    <property type="entry name" value="RIO_dom"/>
</dbReference>
<evidence type="ECO:0000256" key="4">
    <source>
        <dbReference type="ARBA" id="ARBA00022679"/>
    </source>
</evidence>
<keyword evidence="5" id="KW-0479">Metal-binding</keyword>
<keyword evidence="7 13" id="KW-0418">Kinase</keyword>
<keyword evidence="6" id="KW-0547">Nucleotide-binding</keyword>
<evidence type="ECO:0000256" key="8">
    <source>
        <dbReference type="ARBA" id="ARBA00022840"/>
    </source>
</evidence>
<evidence type="ECO:0000259" key="12">
    <source>
        <dbReference type="SMART" id="SM00090"/>
    </source>
</evidence>
<dbReference type="InterPro" id="IPR048148">
    <property type="entry name" value="Prot_kin_PA4780"/>
</dbReference>
<dbReference type="NCBIfam" id="NF041645">
    <property type="entry name" value="prot_kin_PA4780"/>
    <property type="match status" value="1"/>
</dbReference>
<dbReference type="InterPro" id="IPR018935">
    <property type="entry name" value="RIO_kinase_CS"/>
</dbReference>
<keyword evidence="14" id="KW-1185">Reference proteome</keyword>
<dbReference type="Gene3D" id="1.10.510.10">
    <property type="entry name" value="Transferase(Phosphotransferase) domain 1"/>
    <property type="match status" value="1"/>
</dbReference>
<accession>A0A9X1XLV5</accession>
<dbReference type="InterPro" id="IPR011009">
    <property type="entry name" value="Kinase-like_dom_sf"/>
</dbReference>
<keyword evidence="3" id="KW-0723">Serine/threonine-protein kinase</keyword>
<feature type="domain" description="RIO kinase" evidence="12">
    <location>
        <begin position="5"/>
        <end position="234"/>
    </location>
</feature>
<dbReference type="SUPFAM" id="SSF56112">
    <property type="entry name" value="Protein kinase-like (PK-like)"/>
    <property type="match status" value="1"/>
</dbReference>
<dbReference type="AlphaFoldDB" id="A0A9X1XLV5"/>
<dbReference type="EMBL" id="JAJHVV010000018">
    <property type="protein sequence ID" value="MCK6265677.1"/>
    <property type="molecule type" value="Genomic_DNA"/>
</dbReference>
<evidence type="ECO:0000256" key="10">
    <source>
        <dbReference type="ARBA" id="ARBA00047899"/>
    </source>
</evidence>
<dbReference type="Pfam" id="PF01163">
    <property type="entry name" value="RIO1"/>
    <property type="match status" value="1"/>
</dbReference>
<dbReference type="RefSeq" id="WP_248010743.1">
    <property type="nucleotide sequence ID" value="NZ_JAJHVV010000018.1"/>
</dbReference>
<dbReference type="GO" id="GO:0004674">
    <property type="term" value="F:protein serine/threonine kinase activity"/>
    <property type="evidence" value="ECO:0007669"/>
    <property type="project" value="UniProtKB-KW"/>
</dbReference>
<dbReference type="SMART" id="SM00090">
    <property type="entry name" value="RIO"/>
    <property type="match status" value="1"/>
</dbReference>
<evidence type="ECO:0000256" key="7">
    <source>
        <dbReference type="ARBA" id="ARBA00022777"/>
    </source>
</evidence>
<dbReference type="Proteomes" id="UP001139559">
    <property type="component" value="Unassembled WGS sequence"/>
</dbReference>
<evidence type="ECO:0000256" key="9">
    <source>
        <dbReference type="ARBA" id="ARBA00022842"/>
    </source>
</evidence>
<organism evidence="13 14">
    <name type="scientific">Vibrio amylolyticus</name>
    <dbReference type="NCBI Taxonomy" id="2847292"/>
    <lineage>
        <taxon>Bacteria</taxon>
        <taxon>Pseudomonadati</taxon>
        <taxon>Pseudomonadota</taxon>
        <taxon>Gammaproteobacteria</taxon>
        <taxon>Vibrionales</taxon>
        <taxon>Vibrionaceae</taxon>
        <taxon>Vibrio</taxon>
    </lineage>
</organism>
<evidence type="ECO:0000256" key="3">
    <source>
        <dbReference type="ARBA" id="ARBA00022527"/>
    </source>
</evidence>
<evidence type="ECO:0000256" key="5">
    <source>
        <dbReference type="ARBA" id="ARBA00022723"/>
    </source>
</evidence>
<name>A0A9X1XLV5_9VIBR</name>
<evidence type="ECO:0000256" key="2">
    <source>
        <dbReference type="ARBA" id="ARBA00012513"/>
    </source>
</evidence>
<keyword evidence="8" id="KW-0067">ATP-binding</keyword>
<proteinExistence type="inferred from homology"/>
<dbReference type="GO" id="GO:0005524">
    <property type="term" value="F:ATP binding"/>
    <property type="evidence" value="ECO:0007669"/>
    <property type="project" value="UniProtKB-KW"/>
</dbReference>
<comment type="caution">
    <text evidence="13">The sequence shown here is derived from an EMBL/GenBank/DDBJ whole genome shotgun (WGS) entry which is preliminary data.</text>
</comment>
<dbReference type="GO" id="GO:0046872">
    <property type="term" value="F:metal ion binding"/>
    <property type="evidence" value="ECO:0007669"/>
    <property type="project" value="UniProtKB-KW"/>
</dbReference>
<dbReference type="InterPro" id="IPR000687">
    <property type="entry name" value="RIO_kinase"/>
</dbReference>
<gene>
    <name evidence="13" type="ORF">KP803_20680</name>
</gene>
<dbReference type="EC" id="2.7.11.1" evidence="2"/>
<evidence type="ECO:0000313" key="14">
    <source>
        <dbReference type="Proteomes" id="UP001139559"/>
    </source>
</evidence>
<dbReference type="Gene3D" id="3.30.200.20">
    <property type="entry name" value="Phosphorylase Kinase, domain 1"/>
    <property type="match status" value="1"/>
</dbReference>
<comment type="catalytic activity">
    <reaction evidence="10">
        <text>L-threonyl-[protein] + ATP = O-phospho-L-threonyl-[protein] + ADP + H(+)</text>
        <dbReference type="Rhea" id="RHEA:46608"/>
        <dbReference type="Rhea" id="RHEA-COMP:11060"/>
        <dbReference type="Rhea" id="RHEA-COMP:11605"/>
        <dbReference type="ChEBI" id="CHEBI:15378"/>
        <dbReference type="ChEBI" id="CHEBI:30013"/>
        <dbReference type="ChEBI" id="CHEBI:30616"/>
        <dbReference type="ChEBI" id="CHEBI:61977"/>
        <dbReference type="ChEBI" id="CHEBI:456216"/>
        <dbReference type="EC" id="2.7.11.1"/>
    </reaction>
</comment>
<evidence type="ECO:0000313" key="13">
    <source>
        <dbReference type="EMBL" id="MCK6265677.1"/>
    </source>
</evidence>
<sequence length="295" mass="33547">MKIPKRIQPLVDDGLVDEVTSQLMSGKEADVYVVRCGEEIRCAKVYKEVTQRSFKKAVAYREGRKVRNSRRARAMEKGSGFGRDQQEKVWQSAEVDALFKLAAAGVRVPIPYGCYDGVLLMELVTDDEGYVAPRLNDVMMPEDQALEDHAVMMTYVVKMLCAGLIHGDLSEFNVLVDEYGPVIIDLPQAVDAAANNNAEWMLTRDINNIRDYYSQFAPQLKETEYAKEIWAIFEKGDLKPDTELTGKFVEQDIDADLAAIMQEIDDARRAEQFRRERIKEAKEGVDESKFNWAED</sequence>
<evidence type="ECO:0000256" key="6">
    <source>
        <dbReference type="ARBA" id="ARBA00022741"/>
    </source>
</evidence>
<keyword evidence="4" id="KW-0808">Transferase</keyword>
<dbReference type="PANTHER" id="PTHR45723">
    <property type="entry name" value="SERINE/THREONINE-PROTEIN KINASE RIO1"/>
    <property type="match status" value="1"/>
</dbReference>